<protein>
    <submittedName>
        <fullName evidence="2">Uncharacterized protein</fullName>
    </submittedName>
</protein>
<gene>
    <name evidence="2" type="ORF">Taro_051262</name>
</gene>
<proteinExistence type="predicted"/>
<sequence length="118" mass="13408">MSEAMHDIVVKEIPNLLKKLIDSSQSQASSKNAIPSGHILAEDTIHPHVQPMHQVLHGQHMLNIPHTVQLMQFMPQMQPMPFPQLMLQMQPMPPPQVMPQMQPTQMQPMPPLQAMPQM</sequence>
<keyword evidence="3" id="KW-1185">Reference proteome</keyword>
<dbReference type="AlphaFoldDB" id="A0A843XGB0"/>
<comment type="caution">
    <text evidence="2">The sequence shown here is derived from an EMBL/GenBank/DDBJ whole genome shotgun (WGS) entry which is preliminary data.</text>
</comment>
<accession>A0A843XGB0</accession>
<name>A0A843XGB0_COLES</name>
<feature type="compositionally biased region" description="Low complexity" evidence="1">
    <location>
        <begin position="98"/>
        <end position="107"/>
    </location>
</feature>
<feature type="region of interest" description="Disordered" evidence="1">
    <location>
        <begin position="88"/>
        <end position="118"/>
    </location>
</feature>
<evidence type="ECO:0000256" key="1">
    <source>
        <dbReference type="SAM" id="MobiDB-lite"/>
    </source>
</evidence>
<feature type="compositionally biased region" description="Pro residues" evidence="1">
    <location>
        <begin position="108"/>
        <end position="118"/>
    </location>
</feature>
<reference evidence="2" key="1">
    <citation type="submission" date="2017-07" db="EMBL/GenBank/DDBJ databases">
        <title>Taro Niue Genome Assembly and Annotation.</title>
        <authorList>
            <person name="Atibalentja N."/>
            <person name="Keating K."/>
            <person name="Fields C.J."/>
        </authorList>
    </citation>
    <scope>NUCLEOTIDE SEQUENCE</scope>
    <source>
        <strain evidence="2">Niue_2</strain>
        <tissue evidence="2">Leaf</tissue>
    </source>
</reference>
<evidence type="ECO:0000313" key="2">
    <source>
        <dbReference type="EMBL" id="MQM18271.1"/>
    </source>
</evidence>
<evidence type="ECO:0000313" key="3">
    <source>
        <dbReference type="Proteomes" id="UP000652761"/>
    </source>
</evidence>
<dbReference type="Proteomes" id="UP000652761">
    <property type="component" value="Unassembled WGS sequence"/>
</dbReference>
<dbReference type="EMBL" id="NMUH01008076">
    <property type="protein sequence ID" value="MQM18271.1"/>
    <property type="molecule type" value="Genomic_DNA"/>
</dbReference>
<organism evidence="2 3">
    <name type="scientific">Colocasia esculenta</name>
    <name type="common">Wild taro</name>
    <name type="synonym">Arum esculentum</name>
    <dbReference type="NCBI Taxonomy" id="4460"/>
    <lineage>
        <taxon>Eukaryota</taxon>
        <taxon>Viridiplantae</taxon>
        <taxon>Streptophyta</taxon>
        <taxon>Embryophyta</taxon>
        <taxon>Tracheophyta</taxon>
        <taxon>Spermatophyta</taxon>
        <taxon>Magnoliopsida</taxon>
        <taxon>Liliopsida</taxon>
        <taxon>Araceae</taxon>
        <taxon>Aroideae</taxon>
        <taxon>Colocasieae</taxon>
        <taxon>Colocasia</taxon>
    </lineage>
</organism>